<evidence type="ECO:0008006" key="3">
    <source>
        <dbReference type="Google" id="ProtNLM"/>
    </source>
</evidence>
<sequence length="89" mass="10559">MKINLSSHFKRAYQKIPRHIQKDFDAKIAIFIKNLRHPSLKTHKLQGKHQSCLAFRLRDGFRVLFEFPAPNTADLLDIGSRDIYRQRKK</sequence>
<evidence type="ECO:0000313" key="1">
    <source>
        <dbReference type="EMBL" id="PIT94182.1"/>
    </source>
</evidence>
<comment type="caution">
    <text evidence="1">The sequence shown here is derived from an EMBL/GenBank/DDBJ whole genome shotgun (WGS) entry which is preliminary data.</text>
</comment>
<gene>
    <name evidence="1" type="ORF">COU00_00330</name>
</gene>
<protein>
    <recommendedName>
        <fullName evidence="3">Type II toxin-antitoxin system mRNA interferase toxin, RelE/StbE family</fullName>
    </recommendedName>
</protein>
<dbReference type="Proteomes" id="UP000229335">
    <property type="component" value="Unassembled WGS sequence"/>
</dbReference>
<dbReference type="Gene3D" id="3.30.2310.20">
    <property type="entry name" value="RelE-like"/>
    <property type="match status" value="1"/>
</dbReference>
<accession>A0A2M6WN52</accession>
<proteinExistence type="predicted"/>
<reference evidence="2" key="1">
    <citation type="submission" date="2017-09" db="EMBL/GenBank/DDBJ databases">
        <title>Depth-based differentiation of microbial function through sediment-hosted aquifers and enrichment of novel symbionts in the deep terrestrial subsurface.</title>
        <authorList>
            <person name="Probst A.J."/>
            <person name="Ladd B."/>
            <person name="Jarett J.K."/>
            <person name="Geller-Mcgrath D.E."/>
            <person name="Sieber C.M.K."/>
            <person name="Emerson J.B."/>
            <person name="Anantharaman K."/>
            <person name="Thomas B.C."/>
            <person name="Malmstrom R."/>
            <person name="Stieglmeier M."/>
            <person name="Klingl A."/>
            <person name="Woyke T."/>
            <person name="Ryan C.M."/>
            <person name="Banfield J.F."/>
        </authorList>
    </citation>
    <scope>NUCLEOTIDE SEQUENCE [LARGE SCALE GENOMIC DNA]</scope>
</reference>
<dbReference type="InterPro" id="IPR035093">
    <property type="entry name" value="RelE/ParE_toxin_dom_sf"/>
</dbReference>
<organism evidence="1 2">
    <name type="scientific">Candidatus Falkowbacteria bacterium CG10_big_fil_rev_8_21_14_0_10_43_11</name>
    <dbReference type="NCBI Taxonomy" id="1974568"/>
    <lineage>
        <taxon>Bacteria</taxon>
        <taxon>Candidatus Falkowiibacteriota</taxon>
    </lineage>
</organism>
<evidence type="ECO:0000313" key="2">
    <source>
        <dbReference type="Proteomes" id="UP000229335"/>
    </source>
</evidence>
<dbReference type="EMBL" id="PFAS01000005">
    <property type="protein sequence ID" value="PIT94182.1"/>
    <property type="molecule type" value="Genomic_DNA"/>
</dbReference>
<dbReference type="SUPFAM" id="SSF143011">
    <property type="entry name" value="RelE-like"/>
    <property type="match status" value="1"/>
</dbReference>
<name>A0A2M6WN52_9BACT</name>
<dbReference type="AlphaFoldDB" id="A0A2M6WN52"/>